<dbReference type="GO" id="GO:0046872">
    <property type="term" value="F:metal ion binding"/>
    <property type="evidence" value="ECO:0007669"/>
    <property type="project" value="InterPro"/>
</dbReference>
<dbReference type="GO" id="GO:0005524">
    <property type="term" value="F:ATP binding"/>
    <property type="evidence" value="ECO:0007669"/>
    <property type="project" value="UniProtKB-UniRule"/>
</dbReference>
<evidence type="ECO:0000313" key="5">
    <source>
        <dbReference type="Proteomes" id="UP000265964"/>
    </source>
</evidence>
<name>A0A3A1YIK2_9GAMM</name>
<evidence type="ECO:0000259" key="3">
    <source>
        <dbReference type="PROSITE" id="PS50975"/>
    </source>
</evidence>
<reference evidence="4 5" key="1">
    <citation type="submission" date="2017-08" db="EMBL/GenBank/DDBJ databases">
        <title>Reclassification of Bisgaard taxon 37 and 44.</title>
        <authorList>
            <person name="Christensen H."/>
        </authorList>
    </citation>
    <scope>NUCLEOTIDE SEQUENCE [LARGE SCALE GENOMIC DNA]</scope>
    <source>
        <strain evidence="4 5">EEAB3T1</strain>
    </source>
</reference>
<evidence type="ECO:0000313" key="4">
    <source>
        <dbReference type="EMBL" id="RIY35847.1"/>
    </source>
</evidence>
<dbReference type="Proteomes" id="UP000265964">
    <property type="component" value="Unassembled WGS sequence"/>
</dbReference>
<dbReference type="EMBL" id="NRJF01000078">
    <property type="protein sequence ID" value="RIY35847.1"/>
    <property type="molecule type" value="Genomic_DNA"/>
</dbReference>
<dbReference type="RefSeq" id="WP_119534542.1">
    <property type="nucleotide sequence ID" value="NZ_NRJF01000078.1"/>
</dbReference>
<keyword evidence="1" id="KW-0464">Manganese</keyword>
<protein>
    <recommendedName>
        <fullName evidence="3">ATP-grasp domain-containing protein</fullName>
    </recommendedName>
</protein>
<dbReference type="PANTHER" id="PTHR21621:SF0">
    <property type="entry name" value="BETA-CITRYLGLUTAMATE SYNTHASE B-RELATED"/>
    <property type="match status" value="1"/>
</dbReference>
<evidence type="ECO:0000256" key="2">
    <source>
        <dbReference type="PROSITE-ProRule" id="PRU00409"/>
    </source>
</evidence>
<proteinExistence type="predicted"/>
<dbReference type="PANTHER" id="PTHR21621">
    <property type="entry name" value="RIBOSOMAL PROTEIN S6 MODIFICATION PROTEIN"/>
    <property type="match status" value="1"/>
</dbReference>
<sequence>MRKTYRIINLVKKAQLYTNQALEQALAKFNQEQDYLYLELTHYDLDNFVLRMQNNQLQIAYLPPSNQRVVYKHPEDQYAASLQTSQEVSELIYFTPANVDLVLARFGPQFNHNGFALVQAFTNLGISVTNSIQGLRNCRDKWYSYLQLTDIVPLVNSSFTTWKQYLNLPDDLLVFPQISKPNASTMGGQNLHLAYNQPQLAQNTLALHPYDFTLTQEYIQSYDLRNYDLRIMVLNGQVTGAFLRVSQEDKIVANIAQGGYGVAYQITPELEQQALAIAQRLDLELCGLDFIYNHQYQQWQFLEANANPGFFAYDKVLKQEFAQNILDYLLIRLTGHNRHYFINHHLTETDLTKLHPLSKEQALIWQQAYKQELQNQQQVQVDFAIAQATAQQLKEQLIAQGVQNAEELVASHTGISLQSANAHYDPSQVAMQLPTLTPAEQKQANYQKLTANLSSEKTQQLQPLLKDLAQDAAQAGVSLQQSTPTIMHQEAQKQATQALALETARMQAELSSQEQAQAQADKVAQSLLTHLESEDNFSQLDPQSLAHKVQDLVSAEEKLLHLDPASRQLASHKASSNLVTTAREAQANLTIPPLKVETQELGESSLPKIETDTSQLIFAPDPSLIALKVERQKQLIEKEQREKITSQVEVKPRGAEELNVVTFAQKGLEASGSPVALAYALNSTTSAQTNLTTLTQAVGEVLTQVANTSNKQELAQALVADIWQFPEVEAQNLPRTPLAVPSLFATQALEQTATQPTDATQFDYAAFMANSSTLLGVNASVQASLKHGENQEAIITQANASAGRINPLNNFACAQDNPTDLVRITEKQLNLLRAKQELK</sequence>
<keyword evidence="5" id="KW-1185">Reference proteome</keyword>
<dbReference type="OrthoDB" id="9785415at2"/>
<organism evidence="4 5">
    <name type="scientific">Psittacicella gerlachiana</name>
    <dbReference type="NCBI Taxonomy" id="2028574"/>
    <lineage>
        <taxon>Bacteria</taxon>
        <taxon>Pseudomonadati</taxon>
        <taxon>Pseudomonadota</taxon>
        <taxon>Gammaproteobacteria</taxon>
        <taxon>Pasteurellales</taxon>
        <taxon>Psittacicellaceae</taxon>
        <taxon>Psittacicella</taxon>
    </lineage>
</organism>
<comment type="caution">
    <text evidence="4">The sequence shown here is derived from an EMBL/GenBank/DDBJ whole genome shotgun (WGS) entry which is preliminary data.</text>
</comment>
<dbReference type="GO" id="GO:0005737">
    <property type="term" value="C:cytoplasm"/>
    <property type="evidence" value="ECO:0007669"/>
    <property type="project" value="TreeGrafter"/>
</dbReference>
<gene>
    <name evidence="4" type="ORF">CKF59_03220</name>
</gene>
<dbReference type="Pfam" id="PF08443">
    <property type="entry name" value="RimK"/>
    <property type="match status" value="1"/>
</dbReference>
<dbReference type="SUPFAM" id="SSF56059">
    <property type="entry name" value="Glutathione synthetase ATP-binding domain-like"/>
    <property type="match status" value="1"/>
</dbReference>
<dbReference type="PROSITE" id="PS50975">
    <property type="entry name" value="ATP_GRASP"/>
    <property type="match status" value="1"/>
</dbReference>
<dbReference type="Gene3D" id="3.30.470.20">
    <property type="entry name" value="ATP-grasp fold, B domain"/>
    <property type="match status" value="1"/>
</dbReference>
<accession>A0A3A1YIK2</accession>
<dbReference type="GO" id="GO:0018169">
    <property type="term" value="F:ribosomal S6-glutamic acid ligase activity"/>
    <property type="evidence" value="ECO:0007669"/>
    <property type="project" value="TreeGrafter"/>
</dbReference>
<keyword evidence="2" id="KW-0067">ATP-binding</keyword>
<evidence type="ECO:0000256" key="1">
    <source>
        <dbReference type="ARBA" id="ARBA00023211"/>
    </source>
</evidence>
<dbReference type="GO" id="GO:0009432">
    <property type="term" value="P:SOS response"/>
    <property type="evidence" value="ECO:0007669"/>
    <property type="project" value="TreeGrafter"/>
</dbReference>
<dbReference type="AlphaFoldDB" id="A0A3A1YIK2"/>
<dbReference type="InterPro" id="IPR011761">
    <property type="entry name" value="ATP-grasp"/>
</dbReference>
<feature type="domain" description="ATP-grasp" evidence="3">
    <location>
        <begin position="143"/>
        <end position="330"/>
    </location>
</feature>
<dbReference type="Gene3D" id="3.40.50.20">
    <property type="match status" value="1"/>
</dbReference>
<keyword evidence="2" id="KW-0547">Nucleotide-binding</keyword>
<dbReference type="InterPro" id="IPR013651">
    <property type="entry name" value="ATP-grasp_RimK-type"/>
</dbReference>